<protein>
    <submittedName>
        <fullName evidence="10">Thioredoxin domain-containing protein 5-like</fullName>
    </submittedName>
</protein>
<evidence type="ECO:0000256" key="5">
    <source>
        <dbReference type="RuleBase" id="RU004208"/>
    </source>
</evidence>
<evidence type="ECO:0000313" key="10">
    <source>
        <dbReference type="RefSeq" id="XP_002737909.1"/>
    </source>
</evidence>
<dbReference type="InterPro" id="IPR051063">
    <property type="entry name" value="PDI"/>
</dbReference>
<feature type="domain" description="Thioredoxin" evidence="8">
    <location>
        <begin position="273"/>
        <end position="398"/>
    </location>
</feature>
<evidence type="ECO:0000256" key="2">
    <source>
        <dbReference type="ARBA" id="ARBA00022729"/>
    </source>
</evidence>
<name>A0ABM0GUY7_SACKO</name>
<proteinExistence type="inferred from homology"/>
<dbReference type="PROSITE" id="PS00194">
    <property type="entry name" value="THIOREDOXIN_1"/>
    <property type="match status" value="3"/>
</dbReference>
<dbReference type="PANTHER" id="PTHR45672:SF3">
    <property type="entry name" value="THIOREDOXIN DOMAIN-CONTAINING PROTEIN 5"/>
    <property type="match status" value="1"/>
</dbReference>
<dbReference type="Proteomes" id="UP000694865">
    <property type="component" value="Unplaced"/>
</dbReference>
<dbReference type="Gene3D" id="3.40.30.10">
    <property type="entry name" value="Glutaredoxin"/>
    <property type="match status" value="3"/>
</dbReference>
<dbReference type="InterPro" id="IPR005788">
    <property type="entry name" value="PDI_thioredoxin-like_dom"/>
</dbReference>
<evidence type="ECO:0000256" key="6">
    <source>
        <dbReference type="SAM" id="MobiDB-lite"/>
    </source>
</evidence>
<feature type="compositionally biased region" description="Basic and acidic residues" evidence="6">
    <location>
        <begin position="268"/>
        <end position="292"/>
    </location>
</feature>
<evidence type="ECO:0000313" key="9">
    <source>
        <dbReference type="Proteomes" id="UP000694865"/>
    </source>
</evidence>
<keyword evidence="4" id="KW-0676">Redox-active center</keyword>
<dbReference type="Pfam" id="PF00085">
    <property type="entry name" value="Thioredoxin"/>
    <property type="match status" value="3"/>
</dbReference>
<dbReference type="PROSITE" id="PS51352">
    <property type="entry name" value="THIOREDOXIN_2"/>
    <property type="match status" value="3"/>
</dbReference>
<organism evidence="9 10">
    <name type="scientific">Saccoglossus kowalevskii</name>
    <name type="common">Acorn worm</name>
    <dbReference type="NCBI Taxonomy" id="10224"/>
    <lineage>
        <taxon>Eukaryota</taxon>
        <taxon>Metazoa</taxon>
        <taxon>Hemichordata</taxon>
        <taxon>Enteropneusta</taxon>
        <taxon>Harrimaniidae</taxon>
        <taxon>Saccoglossus</taxon>
    </lineage>
</organism>
<keyword evidence="2 7" id="KW-0732">Signal</keyword>
<feature type="domain" description="Thioredoxin" evidence="8">
    <location>
        <begin position="141"/>
        <end position="264"/>
    </location>
</feature>
<dbReference type="SUPFAM" id="SSF52833">
    <property type="entry name" value="Thioredoxin-like"/>
    <property type="match status" value="3"/>
</dbReference>
<feature type="region of interest" description="Disordered" evidence="6">
    <location>
        <begin position="263"/>
        <end position="292"/>
    </location>
</feature>
<feature type="domain" description="Thioredoxin" evidence="8">
    <location>
        <begin position="23"/>
        <end position="140"/>
    </location>
</feature>
<dbReference type="NCBIfam" id="TIGR01126">
    <property type="entry name" value="pdi_dom"/>
    <property type="match status" value="2"/>
</dbReference>
<reference evidence="10" key="1">
    <citation type="submission" date="2025-08" db="UniProtKB">
        <authorList>
            <consortium name="RefSeq"/>
        </authorList>
    </citation>
    <scope>IDENTIFICATION</scope>
    <source>
        <tissue evidence="10">Testes</tissue>
    </source>
</reference>
<dbReference type="GeneID" id="100372681"/>
<dbReference type="InterPro" id="IPR017937">
    <property type="entry name" value="Thioredoxin_CS"/>
</dbReference>
<evidence type="ECO:0000259" key="8">
    <source>
        <dbReference type="PROSITE" id="PS51352"/>
    </source>
</evidence>
<keyword evidence="3" id="KW-0677">Repeat</keyword>
<feature type="signal peptide" evidence="7">
    <location>
        <begin position="1"/>
        <end position="30"/>
    </location>
</feature>
<evidence type="ECO:0000256" key="4">
    <source>
        <dbReference type="ARBA" id="ARBA00023284"/>
    </source>
</evidence>
<gene>
    <name evidence="10" type="primary">LOC100372681</name>
</gene>
<evidence type="ECO:0000256" key="7">
    <source>
        <dbReference type="SAM" id="SignalP"/>
    </source>
</evidence>
<dbReference type="CDD" id="cd03005">
    <property type="entry name" value="PDI_a_ERp46"/>
    <property type="match status" value="1"/>
</dbReference>
<dbReference type="InterPro" id="IPR036249">
    <property type="entry name" value="Thioredoxin-like_sf"/>
</dbReference>
<dbReference type="PANTHER" id="PTHR45672">
    <property type="entry name" value="PROTEIN DISULFIDE-ISOMERASE C17H9.14C-RELATED"/>
    <property type="match status" value="1"/>
</dbReference>
<accession>A0ABM0GUY7</accession>
<feature type="chain" id="PRO_5047159327" evidence="7">
    <location>
        <begin position="31"/>
        <end position="401"/>
    </location>
</feature>
<evidence type="ECO:0000256" key="1">
    <source>
        <dbReference type="ARBA" id="ARBA00006347"/>
    </source>
</evidence>
<dbReference type="InterPro" id="IPR013766">
    <property type="entry name" value="Thioredoxin_domain"/>
</dbReference>
<comment type="similarity">
    <text evidence="1 5">Belongs to the protein disulfide isomerase family.</text>
</comment>
<dbReference type="PRINTS" id="PR00421">
    <property type="entry name" value="THIOREDOXIN"/>
</dbReference>
<evidence type="ECO:0000256" key="3">
    <source>
        <dbReference type="ARBA" id="ARBA00022737"/>
    </source>
</evidence>
<dbReference type="RefSeq" id="XP_002737909.1">
    <property type="nucleotide sequence ID" value="XM_002737863.2"/>
</dbReference>
<keyword evidence="9" id="KW-1185">Reference proteome</keyword>
<sequence length="401" mass="45326">MAAMVQSGVFRRLVQIALCFLFISISLVKPDDEQKYVLDAEMFAKAVKDKAHFIMFFAPWCGHCKRLQPTWNELAEKYNNNEDSEVNLGKVDCTVETALCSEYGVTGYPTLKFFRPGEEAVKYQGKRDAETLEKFMKETLDPSTKEEPEVAATGPPEAKDGLYELNAGNFDKHVAKGSHFVKFYAPWCGHCKRLAPTWEELAKDSDGKVTINKIDCTSEKPVCDKFEVRGYPTLLFIKDGQKIEKYGGARDLDALKSYVEKMQASGKEAPKPEKVKKVEEKQEVKKDEDKPSKVVTLGEDSFETGIGTGLTFVKFFAPWCGHCKRLAPTWEELAEKVASKPNIKIAKVDCTVDKDVCKKAEVRGYPTLILYSNGKKVDDYNKARELDALYKYITERPHDEL</sequence>